<protein>
    <recommendedName>
        <fullName evidence="11">tRNA-splicing ligase RtcB</fullName>
        <ecNumber evidence="11">6.5.1.-</ecNumber>
    </recommendedName>
</protein>
<feature type="binding site" evidence="10">
    <location>
        <position position="97"/>
    </location>
    <ligand>
        <name>Mn(2+)</name>
        <dbReference type="ChEBI" id="CHEBI:29035"/>
        <label>1</label>
    </ligand>
</feature>
<evidence type="ECO:0000256" key="8">
    <source>
        <dbReference type="PIRSR" id="PIRSR601233-1"/>
    </source>
</evidence>
<evidence type="ECO:0000256" key="6">
    <source>
        <dbReference type="ARBA" id="ARBA00023211"/>
    </source>
</evidence>
<keyword evidence="5 9" id="KW-0342">GTP-binding</keyword>
<evidence type="ECO:0000256" key="5">
    <source>
        <dbReference type="ARBA" id="ARBA00023134"/>
    </source>
</evidence>
<evidence type="ECO:0000256" key="1">
    <source>
        <dbReference type="ARBA" id="ARBA00022598"/>
    </source>
</evidence>
<organism evidence="12 13">
    <name type="scientific">Longimonas halophila</name>
    <dbReference type="NCBI Taxonomy" id="1469170"/>
    <lineage>
        <taxon>Bacteria</taxon>
        <taxon>Pseudomonadati</taxon>
        <taxon>Rhodothermota</taxon>
        <taxon>Rhodothermia</taxon>
        <taxon>Rhodothermales</taxon>
        <taxon>Salisaetaceae</taxon>
        <taxon>Longimonas</taxon>
    </lineage>
</organism>
<keyword evidence="4" id="KW-0692">RNA repair</keyword>
<dbReference type="EMBL" id="PDEP01000005">
    <property type="protein sequence ID" value="PEN07676.1"/>
    <property type="molecule type" value="Genomic_DNA"/>
</dbReference>
<dbReference type="Gene3D" id="3.90.1860.10">
    <property type="entry name" value="tRNA-splicing ligase RtcB"/>
    <property type="match status" value="1"/>
</dbReference>
<dbReference type="GO" id="GO:0046872">
    <property type="term" value="F:metal ion binding"/>
    <property type="evidence" value="ECO:0007669"/>
    <property type="project" value="UniProtKB-UniRule"/>
</dbReference>
<accession>A0A2H3P1C7</accession>
<gene>
    <name evidence="11" type="primary">rtcB</name>
    <name evidence="12" type="ORF">CRI93_06750</name>
</gene>
<feature type="binding site" evidence="10">
    <location>
        <position position="205"/>
    </location>
    <ligand>
        <name>Mn(2+)</name>
        <dbReference type="ChEBI" id="CHEBI:29035"/>
        <label>1</label>
    </ligand>
</feature>
<dbReference type="RefSeq" id="WP_098061971.1">
    <property type="nucleotide sequence ID" value="NZ_PDEP01000005.1"/>
</dbReference>
<comment type="subunit">
    <text evidence="11">Monomer.</text>
</comment>
<evidence type="ECO:0000256" key="3">
    <source>
        <dbReference type="ARBA" id="ARBA00022741"/>
    </source>
</evidence>
<keyword evidence="13" id="KW-1185">Reference proteome</keyword>
<evidence type="ECO:0000256" key="4">
    <source>
        <dbReference type="ARBA" id="ARBA00022800"/>
    </source>
</evidence>
<comment type="similarity">
    <text evidence="11">Belongs to the RtcB family.</text>
</comment>
<feature type="binding site" evidence="9">
    <location>
        <position position="384"/>
    </location>
    <ligand>
        <name>GMP</name>
        <dbReference type="ChEBI" id="CHEBI:58115"/>
    </ligand>
</feature>
<evidence type="ECO:0000256" key="9">
    <source>
        <dbReference type="PIRSR" id="PIRSR601233-2"/>
    </source>
</evidence>
<keyword evidence="2 10" id="KW-0479">Metal-binding</keyword>
<dbReference type="InterPro" id="IPR036025">
    <property type="entry name" value="RtcB-like_sf"/>
</dbReference>
<keyword evidence="1 11" id="KW-0436">Ligase</keyword>
<feature type="binding site" evidence="10">
    <location>
        <position position="328"/>
    </location>
    <ligand>
        <name>Mn(2+)</name>
        <dbReference type="ChEBI" id="CHEBI:29035"/>
        <label>2</label>
    </ligand>
</feature>
<sequence length="461" mass="48955">MDRSDVAQIDDFTWELPASAAPDMRVPVRFLANEALLERILLGPTADQIVQTASLPGLVGHLMVMPDVSPGKGAPVGIVAVSKYPVGAIAPAAIGRDINTGVRLLGSSIRLSDVEGNLDNFHDALSEAIPCGDDAEGSLHLNKSEVDHVAQSGAQWALRSDMARQDDLVRAEEGGRLNESNPDKVSAAARAAGARQLGTLGSGAHFIEVGVVEEVYNRAAGLTMGLREGRLTVLIHCGSRGYGRQVCDDYIERFREAGSKYDTTPPSDDLSYMPLDVSEAEDYIGAMRAAANYAYANRQVLAHRVRESADDALGGLGDRLRTVYDVAHTLGHVEMHQVEDHHARCFVHRKGAARAFGPGTPGISLPYRALGQPVIVPGERNNTSFVMLATRDSMQKSYGSACHGAGRTISAQEMPAQASLDSSEGGVQTKDDVEAVVDTVVGAGLASKVARIRPLSVVSSD</sequence>
<feature type="binding site" evidence="10">
    <location>
        <position position="236"/>
    </location>
    <ligand>
        <name>Mn(2+)</name>
        <dbReference type="ChEBI" id="CHEBI:29035"/>
        <label>2</label>
    </ligand>
</feature>
<dbReference type="GO" id="GO:0005525">
    <property type="term" value="F:GTP binding"/>
    <property type="evidence" value="ECO:0007669"/>
    <property type="project" value="UniProtKB-KW"/>
</dbReference>
<dbReference type="Proteomes" id="UP000221024">
    <property type="component" value="Unassembled WGS sequence"/>
</dbReference>
<dbReference type="EC" id="6.5.1.-" evidence="11"/>
<evidence type="ECO:0000256" key="7">
    <source>
        <dbReference type="ARBA" id="ARBA00047746"/>
    </source>
</evidence>
<dbReference type="PANTHER" id="PTHR11118:SF1">
    <property type="entry name" value="RNA-SPLICING LIGASE RTCB HOMOLOG"/>
    <property type="match status" value="1"/>
</dbReference>
<keyword evidence="6 10" id="KW-0464">Manganese</keyword>
<comment type="cofactor">
    <cofactor evidence="10 11">
        <name>Mn(2+)</name>
        <dbReference type="ChEBI" id="CHEBI:29035"/>
    </cofactor>
    <text evidence="10 11">Binds 2 manganese ions per subunit.</text>
</comment>
<feature type="binding site" evidence="9">
    <location>
        <begin position="403"/>
        <end position="406"/>
    </location>
    <ligand>
        <name>GMP</name>
        <dbReference type="ChEBI" id="CHEBI:58115"/>
    </ligand>
</feature>
<dbReference type="GO" id="GO:0003972">
    <property type="term" value="F:RNA ligase (ATP) activity"/>
    <property type="evidence" value="ECO:0007669"/>
    <property type="project" value="TreeGrafter"/>
</dbReference>
<dbReference type="PANTHER" id="PTHR11118">
    <property type="entry name" value="RNA-SPLICING LIGASE RTCB HOMOLOG"/>
    <property type="match status" value="1"/>
</dbReference>
<dbReference type="Pfam" id="PF01139">
    <property type="entry name" value="RtcB"/>
    <property type="match status" value="1"/>
</dbReference>
<name>A0A2H3P1C7_9BACT</name>
<evidence type="ECO:0000256" key="2">
    <source>
        <dbReference type="ARBA" id="ARBA00022723"/>
    </source>
</evidence>
<comment type="catalytic activity">
    <reaction evidence="7">
        <text>a 3'-end 3'-phospho-ribonucleotide-RNA + a 5'-end dephospho-ribonucleoside-RNA + GTP = a ribonucleotidyl-ribonucleotide-RNA + GMP + diphosphate</text>
        <dbReference type="Rhea" id="RHEA:68076"/>
        <dbReference type="Rhea" id="RHEA-COMP:10463"/>
        <dbReference type="Rhea" id="RHEA-COMP:13936"/>
        <dbReference type="Rhea" id="RHEA-COMP:17355"/>
        <dbReference type="ChEBI" id="CHEBI:33019"/>
        <dbReference type="ChEBI" id="CHEBI:37565"/>
        <dbReference type="ChEBI" id="CHEBI:58115"/>
        <dbReference type="ChEBI" id="CHEBI:83062"/>
        <dbReference type="ChEBI" id="CHEBI:138284"/>
        <dbReference type="ChEBI" id="CHEBI:173118"/>
        <dbReference type="EC" id="6.5.1.8"/>
    </reaction>
</comment>
<keyword evidence="3 9" id="KW-0547">Nucleotide-binding</keyword>
<evidence type="ECO:0000256" key="11">
    <source>
        <dbReference type="RuleBase" id="RU371113"/>
    </source>
</evidence>
<dbReference type="OrthoDB" id="9802323at2"/>
<evidence type="ECO:0000256" key="10">
    <source>
        <dbReference type="PIRSR" id="PIRSR601233-3"/>
    </source>
</evidence>
<comment type="caution">
    <text evidence="12">The sequence shown here is derived from an EMBL/GenBank/DDBJ whole genome shotgun (WGS) entry which is preliminary data.</text>
</comment>
<dbReference type="GO" id="GO:0006396">
    <property type="term" value="P:RNA processing"/>
    <property type="evidence" value="ECO:0007669"/>
    <property type="project" value="InterPro"/>
</dbReference>
<proteinExistence type="inferred from homology"/>
<evidence type="ECO:0000313" key="12">
    <source>
        <dbReference type="EMBL" id="PEN07676.1"/>
    </source>
</evidence>
<feature type="active site" description="GMP-histidine intermediate" evidence="8">
    <location>
        <position position="403"/>
    </location>
</feature>
<reference evidence="12 13" key="1">
    <citation type="submission" date="2017-10" db="EMBL/GenBank/DDBJ databases">
        <title>Draft genome of Longimonas halophila.</title>
        <authorList>
            <person name="Goh K.M."/>
            <person name="Shamsir M.S."/>
            <person name="Lim S.W."/>
        </authorList>
    </citation>
    <scope>NUCLEOTIDE SEQUENCE [LARGE SCALE GENOMIC DNA]</scope>
    <source>
        <strain evidence="12 13">KCTC 42399</strain>
    </source>
</reference>
<dbReference type="GO" id="GO:0042245">
    <property type="term" value="P:RNA repair"/>
    <property type="evidence" value="ECO:0007669"/>
    <property type="project" value="UniProtKB-KW"/>
</dbReference>
<evidence type="ECO:0000313" key="13">
    <source>
        <dbReference type="Proteomes" id="UP000221024"/>
    </source>
</evidence>
<dbReference type="AlphaFoldDB" id="A0A2H3P1C7"/>
<dbReference type="SUPFAM" id="SSF103365">
    <property type="entry name" value="Hypothetical protein PH1602"/>
    <property type="match status" value="1"/>
</dbReference>
<dbReference type="GO" id="GO:0170057">
    <property type="term" value="F:RNA ligase (GTP) activity"/>
    <property type="evidence" value="ECO:0007669"/>
    <property type="project" value="UniProtKB-EC"/>
</dbReference>
<dbReference type="InterPro" id="IPR001233">
    <property type="entry name" value="RtcB"/>
</dbReference>